<evidence type="ECO:0000256" key="6">
    <source>
        <dbReference type="ARBA" id="ARBA00023136"/>
    </source>
</evidence>
<dbReference type="OrthoDB" id="9811198at2"/>
<proteinExistence type="inferred from homology"/>
<keyword evidence="6 7" id="KW-0472">Membrane</keyword>
<evidence type="ECO:0000256" key="4">
    <source>
        <dbReference type="ARBA" id="ARBA00022692"/>
    </source>
</evidence>
<evidence type="ECO:0000256" key="2">
    <source>
        <dbReference type="ARBA" id="ARBA00009298"/>
    </source>
</evidence>
<organism evidence="9 10">
    <name type="scientific">[Actinobacillus] rossii</name>
    <dbReference type="NCBI Taxonomy" id="123820"/>
    <lineage>
        <taxon>Bacteria</taxon>
        <taxon>Pseudomonadati</taxon>
        <taxon>Pseudomonadota</taxon>
        <taxon>Gammaproteobacteria</taxon>
        <taxon>Pasteurellales</taxon>
        <taxon>Pasteurellaceae</taxon>
    </lineage>
</organism>
<evidence type="ECO:0000313" key="9">
    <source>
        <dbReference type="EMBL" id="SUT88615.1"/>
    </source>
</evidence>
<comment type="similarity">
    <text evidence="2 7">Belongs to the MgtC/SapB family.</text>
</comment>
<dbReference type="InterPro" id="IPR003416">
    <property type="entry name" value="MgtC/SapB/SrpB/YhiD_fam"/>
</dbReference>
<sequence length="242" mass="26601">MNTFTQFYNALISSSHIILMIKISVAMFLGAIIGFERELKHKPVGVKTCSIIAITTCILTVVSIQSAEYYAQISDNIRTDPMRLAAQVVSGIGFLGAGVILRKSNDAISGLTTAAIIWAAAGIGIASGAGFFFDAIVATLMILIAIRISPFIQRLVVRRENLRLPNRKARLNLTVNSTSCLGNLTNLLIENRFHFEQFSVKEQTNGNIRVSFRYGMLDAETAQSLYQLMKAQPEVINVEIEN</sequence>
<gene>
    <name evidence="9" type="primary">sapB_1</name>
    <name evidence="9" type="ORF">NCTC10801_00546</name>
</gene>
<keyword evidence="5 7" id="KW-1133">Transmembrane helix</keyword>
<evidence type="ECO:0000256" key="3">
    <source>
        <dbReference type="ARBA" id="ARBA00022475"/>
    </source>
</evidence>
<dbReference type="Proteomes" id="UP000254649">
    <property type="component" value="Unassembled WGS sequence"/>
</dbReference>
<evidence type="ECO:0000256" key="1">
    <source>
        <dbReference type="ARBA" id="ARBA00004651"/>
    </source>
</evidence>
<evidence type="ECO:0000256" key="5">
    <source>
        <dbReference type="ARBA" id="ARBA00022989"/>
    </source>
</evidence>
<keyword evidence="7" id="KW-0997">Cell inner membrane</keyword>
<feature type="transmembrane region" description="Helical" evidence="7">
    <location>
        <begin position="135"/>
        <end position="157"/>
    </location>
</feature>
<comment type="subcellular location">
    <subcellularLocation>
        <location evidence="7">Cell inner membrane</location>
        <topology evidence="7">Multi-pass membrane protein</topology>
    </subcellularLocation>
    <subcellularLocation>
        <location evidence="1">Cell membrane</location>
        <topology evidence="1">Multi-pass membrane protein</topology>
    </subcellularLocation>
</comment>
<reference evidence="9 10" key="1">
    <citation type="submission" date="2018-06" db="EMBL/GenBank/DDBJ databases">
        <authorList>
            <consortium name="Pathogen Informatics"/>
            <person name="Doyle S."/>
        </authorList>
    </citation>
    <scope>NUCLEOTIDE SEQUENCE [LARGE SCALE GENOMIC DNA]</scope>
    <source>
        <strain evidence="9 10">NCTC10801</strain>
    </source>
</reference>
<keyword evidence="10" id="KW-1185">Reference proteome</keyword>
<dbReference type="GO" id="GO:0005886">
    <property type="term" value="C:plasma membrane"/>
    <property type="evidence" value="ECO:0007669"/>
    <property type="project" value="UniProtKB-SubCell"/>
</dbReference>
<evidence type="ECO:0000313" key="10">
    <source>
        <dbReference type="Proteomes" id="UP000254649"/>
    </source>
</evidence>
<dbReference type="InterPro" id="IPR049177">
    <property type="entry name" value="MgtC_SapB_SrpB_YhiD_N"/>
</dbReference>
<dbReference type="EMBL" id="UFRQ01000003">
    <property type="protein sequence ID" value="SUT88615.1"/>
    <property type="molecule type" value="Genomic_DNA"/>
</dbReference>
<feature type="transmembrane region" description="Helical" evidence="7">
    <location>
        <begin position="84"/>
        <end position="101"/>
    </location>
</feature>
<name>A0A380TNA2_9PAST</name>
<feature type="transmembrane region" description="Helical" evidence="7">
    <location>
        <begin position="44"/>
        <end position="64"/>
    </location>
</feature>
<feature type="transmembrane region" description="Helical" evidence="7">
    <location>
        <begin position="6"/>
        <end position="32"/>
    </location>
</feature>
<feature type="transmembrane region" description="Helical" evidence="7">
    <location>
        <begin position="108"/>
        <end position="129"/>
    </location>
</feature>
<dbReference type="Pfam" id="PF02308">
    <property type="entry name" value="MgtC"/>
    <property type="match status" value="1"/>
</dbReference>
<keyword evidence="4 7" id="KW-0812">Transmembrane</keyword>
<protein>
    <recommendedName>
        <fullName evidence="7">Protein MgtC</fullName>
    </recommendedName>
</protein>
<dbReference type="PANTHER" id="PTHR33778">
    <property type="entry name" value="PROTEIN MGTC"/>
    <property type="match status" value="1"/>
</dbReference>
<keyword evidence="3" id="KW-1003">Cell membrane</keyword>
<evidence type="ECO:0000259" key="8">
    <source>
        <dbReference type="Pfam" id="PF02308"/>
    </source>
</evidence>
<accession>A0A380TNA2</accession>
<dbReference type="AlphaFoldDB" id="A0A380TNA2"/>
<evidence type="ECO:0000256" key="7">
    <source>
        <dbReference type="RuleBase" id="RU365041"/>
    </source>
</evidence>
<dbReference type="PRINTS" id="PR01837">
    <property type="entry name" value="MGTCSAPBPROT"/>
</dbReference>
<dbReference type="PANTHER" id="PTHR33778:SF1">
    <property type="entry name" value="MAGNESIUM TRANSPORTER YHID-RELATED"/>
    <property type="match status" value="1"/>
</dbReference>
<feature type="domain" description="MgtC/SapB/SrpB/YhiD N-terminal" evidence="8">
    <location>
        <begin position="24"/>
        <end position="154"/>
    </location>
</feature>